<dbReference type="EMBL" id="BSOS01000073">
    <property type="protein sequence ID" value="GLR67996.1"/>
    <property type="molecule type" value="Genomic_DNA"/>
</dbReference>
<feature type="signal peptide" evidence="4">
    <location>
        <begin position="1"/>
        <end position="18"/>
    </location>
</feature>
<dbReference type="Proteomes" id="UP001156641">
    <property type="component" value="Unassembled WGS sequence"/>
</dbReference>
<dbReference type="SUPFAM" id="SSF53850">
    <property type="entry name" value="Periplasmic binding protein-like II"/>
    <property type="match status" value="1"/>
</dbReference>
<evidence type="ECO:0000256" key="3">
    <source>
        <dbReference type="ARBA" id="ARBA00022729"/>
    </source>
</evidence>
<evidence type="ECO:0000256" key="4">
    <source>
        <dbReference type="SAM" id="SignalP"/>
    </source>
</evidence>
<dbReference type="PANTHER" id="PTHR30085:SF6">
    <property type="entry name" value="ABC TRANSPORTER GLUTAMINE-BINDING PROTEIN GLNH"/>
    <property type="match status" value="1"/>
</dbReference>
<accession>A0ABQ6AB34</accession>
<organism evidence="5 6">
    <name type="scientific">Acidocella aquatica</name>
    <dbReference type="NCBI Taxonomy" id="1922313"/>
    <lineage>
        <taxon>Bacteria</taxon>
        <taxon>Pseudomonadati</taxon>
        <taxon>Pseudomonadota</taxon>
        <taxon>Alphaproteobacteria</taxon>
        <taxon>Acetobacterales</taxon>
        <taxon>Acidocellaceae</taxon>
        <taxon>Acidocella</taxon>
    </lineage>
</organism>
<evidence type="ECO:0000313" key="6">
    <source>
        <dbReference type="Proteomes" id="UP001156641"/>
    </source>
</evidence>
<feature type="chain" id="PRO_5045355428" description="Solute-binding protein family 3/N-terminal domain-containing protein" evidence="4">
    <location>
        <begin position="19"/>
        <end position="225"/>
    </location>
</feature>
<evidence type="ECO:0000256" key="2">
    <source>
        <dbReference type="ARBA" id="ARBA00022448"/>
    </source>
</evidence>
<proteinExistence type="inferred from homology"/>
<dbReference type="InterPro" id="IPR051455">
    <property type="entry name" value="Bact_solute-bind_prot3"/>
</dbReference>
<protein>
    <recommendedName>
        <fullName evidence="7">Solute-binding protein family 3/N-terminal domain-containing protein</fullName>
    </recommendedName>
</protein>
<sequence length="225" mass="23633">MRYVLFCMLVLTGAPAAARTLACGGTVAPGLAYPDVSGAWHGLEITLCQKIAGQIGARALFTPIMQDSDVPPPGRGRSVIFVPAGDIAPGYLPGPVIYNDNQAIMVPAGSKARDAAALANAEICVEPGSPEDFNLTAYFAAHKIALREFVFQETDEMHDAYVAGRCDAITARKSLLIGLRANEGRNDVILPDNLGDNPIRAATPAGISGWAALVAHTIKENTHGL</sequence>
<keyword evidence="3 4" id="KW-0732">Signal</keyword>
<gene>
    <name evidence="5" type="ORF">GCM10010909_26770</name>
</gene>
<dbReference type="Gene3D" id="3.40.190.10">
    <property type="entry name" value="Periplasmic binding protein-like II"/>
    <property type="match status" value="2"/>
</dbReference>
<comment type="caution">
    <text evidence="5">The sequence shown here is derived from an EMBL/GenBank/DDBJ whole genome shotgun (WGS) entry which is preliminary data.</text>
</comment>
<comment type="similarity">
    <text evidence="1">Belongs to the bacterial solute-binding protein 3 family.</text>
</comment>
<keyword evidence="2" id="KW-0813">Transport</keyword>
<name>A0ABQ6AB34_9PROT</name>
<keyword evidence="6" id="KW-1185">Reference proteome</keyword>
<evidence type="ECO:0008006" key="7">
    <source>
        <dbReference type="Google" id="ProtNLM"/>
    </source>
</evidence>
<dbReference type="PANTHER" id="PTHR30085">
    <property type="entry name" value="AMINO ACID ABC TRANSPORTER PERMEASE"/>
    <property type="match status" value="1"/>
</dbReference>
<dbReference type="RefSeq" id="WP_284258825.1">
    <property type="nucleotide sequence ID" value="NZ_BSOS01000073.1"/>
</dbReference>
<evidence type="ECO:0000313" key="5">
    <source>
        <dbReference type="EMBL" id="GLR67996.1"/>
    </source>
</evidence>
<reference evidence="6" key="1">
    <citation type="journal article" date="2019" name="Int. J. Syst. Evol. Microbiol.">
        <title>The Global Catalogue of Microorganisms (GCM) 10K type strain sequencing project: providing services to taxonomists for standard genome sequencing and annotation.</title>
        <authorList>
            <consortium name="The Broad Institute Genomics Platform"/>
            <consortium name="The Broad Institute Genome Sequencing Center for Infectious Disease"/>
            <person name="Wu L."/>
            <person name="Ma J."/>
        </authorList>
    </citation>
    <scope>NUCLEOTIDE SEQUENCE [LARGE SCALE GENOMIC DNA]</scope>
    <source>
        <strain evidence="6">NBRC 112502</strain>
    </source>
</reference>
<evidence type="ECO:0000256" key="1">
    <source>
        <dbReference type="ARBA" id="ARBA00010333"/>
    </source>
</evidence>